<feature type="domain" description="DUF7041" evidence="1">
    <location>
        <begin position="11"/>
        <end position="72"/>
    </location>
</feature>
<protein>
    <recommendedName>
        <fullName evidence="1">DUF7041 domain-containing protein</fullName>
    </recommendedName>
</protein>
<gene>
    <name evidence="2" type="ORF">TNCT_689811</name>
</gene>
<sequence>MVGRTLELGYPKPITYSRTKFSYILAHPTPEVATIIRDVIMNHDPLDPYETASVELIKRRDEPSHQEIKKLLIGEEI</sequence>
<accession>A0A8X6LFR9</accession>
<comment type="caution">
    <text evidence="2">The sequence shown here is derived from an EMBL/GenBank/DDBJ whole genome shotgun (WGS) entry which is preliminary data.</text>
</comment>
<dbReference type="AlphaFoldDB" id="A0A8X6LFR9"/>
<proteinExistence type="predicted"/>
<dbReference type="Proteomes" id="UP000887116">
    <property type="component" value="Unassembled WGS sequence"/>
</dbReference>
<keyword evidence="3" id="KW-1185">Reference proteome</keyword>
<reference evidence="2" key="1">
    <citation type="submission" date="2020-07" db="EMBL/GenBank/DDBJ databases">
        <title>Multicomponent nature underlies the extraordinary mechanical properties of spider dragline silk.</title>
        <authorList>
            <person name="Kono N."/>
            <person name="Nakamura H."/>
            <person name="Mori M."/>
            <person name="Yoshida Y."/>
            <person name="Ohtoshi R."/>
            <person name="Malay A.D."/>
            <person name="Moran D.A.P."/>
            <person name="Tomita M."/>
            <person name="Numata K."/>
            <person name="Arakawa K."/>
        </authorList>
    </citation>
    <scope>NUCLEOTIDE SEQUENCE</scope>
</reference>
<evidence type="ECO:0000313" key="3">
    <source>
        <dbReference type="Proteomes" id="UP000887116"/>
    </source>
</evidence>
<evidence type="ECO:0000313" key="2">
    <source>
        <dbReference type="EMBL" id="GFR06757.1"/>
    </source>
</evidence>
<name>A0A8X6LFR9_TRICU</name>
<dbReference type="EMBL" id="BMAO01006182">
    <property type="protein sequence ID" value="GFR06757.1"/>
    <property type="molecule type" value="Genomic_DNA"/>
</dbReference>
<dbReference type="Pfam" id="PF23055">
    <property type="entry name" value="DUF7041"/>
    <property type="match status" value="1"/>
</dbReference>
<evidence type="ECO:0000259" key="1">
    <source>
        <dbReference type="Pfam" id="PF23055"/>
    </source>
</evidence>
<organism evidence="2 3">
    <name type="scientific">Trichonephila clavata</name>
    <name type="common">Joro spider</name>
    <name type="synonym">Nephila clavata</name>
    <dbReference type="NCBI Taxonomy" id="2740835"/>
    <lineage>
        <taxon>Eukaryota</taxon>
        <taxon>Metazoa</taxon>
        <taxon>Ecdysozoa</taxon>
        <taxon>Arthropoda</taxon>
        <taxon>Chelicerata</taxon>
        <taxon>Arachnida</taxon>
        <taxon>Araneae</taxon>
        <taxon>Araneomorphae</taxon>
        <taxon>Entelegynae</taxon>
        <taxon>Araneoidea</taxon>
        <taxon>Nephilidae</taxon>
        <taxon>Trichonephila</taxon>
    </lineage>
</organism>
<dbReference type="InterPro" id="IPR055469">
    <property type="entry name" value="DUF7041"/>
</dbReference>